<dbReference type="EMBL" id="JACJFM010000042">
    <property type="protein sequence ID" value="MBB1489078.1"/>
    <property type="molecule type" value="Genomic_DNA"/>
</dbReference>
<accession>A0A839IVU8</accession>
<protein>
    <submittedName>
        <fullName evidence="1">Phage regulatory CII family protein</fullName>
    </submittedName>
</protein>
<dbReference type="InterPro" id="IPR009679">
    <property type="entry name" value="Phage_186_CII-like"/>
</dbReference>
<dbReference type="AlphaFoldDB" id="A0A839IVU8"/>
<evidence type="ECO:0000313" key="2">
    <source>
        <dbReference type="Proteomes" id="UP000565262"/>
    </source>
</evidence>
<proteinExistence type="predicted"/>
<name>A0A839IVU8_9GAMM</name>
<gene>
    <name evidence="1" type="ORF">H4O21_20935</name>
</gene>
<evidence type="ECO:0000313" key="1">
    <source>
        <dbReference type="EMBL" id="MBB1489078.1"/>
    </source>
</evidence>
<organism evidence="1 2">
    <name type="scientific">Oceanospirillum sediminis</name>
    <dbReference type="NCBI Taxonomy" id="2760088"/>
    <lineage>
        <taxon>Bacteria</taxon>
        <taxon>Pseudomonadati</taxon>
        <taxon>Pseudomonadota</taxon>
        <taxon>Gammaproteobacteria</taxon>
        <taxon>Oceanospirillales</taxon>
        <taxon>Oceanospirillaceae</taxon>
        <taxon>Oceanospirillum</taxon>
    </lineage>
</organism>
<dbReference type="RefSeq" id="WP_182810847.1">
    <property type="nucleotide sequence ID" value="NZ_JACJFM010000042.1"/>
</dbReference>
<dbReference type="GO" id="GO:0003677">
    <property type="term" value="F:DNA binding"/>
    <property type="evidence" value="ECO:0007669"/>
    <property type="project" value="InterPro"/>
</dbReference>
<dbReference type="Pfam" id="PF06892">
    <property type="entry name" value="Phage_CP76"/>
    <property type="match status" value="1"/>
</dbReference>
<keyword evidence="2" id="KW-1185">Reference proteome</keyword>
<sequence>MGSRAREHDGGTLSLSQACYHAVYEFEGKAAAVAEAIGINPRTLANKLNANVTTHLLNADEAAAIGQVTRDPRILSALCHEMGATWHWLDEVREAPGDIDVLGHGASVMDAANQSIQELVKALEDGRVDSQEARRIKAAVHDAQRQLRMLNTLAERFMG</sequence>
<dbReference type="Proteomes" id="UP000565262">
    <property type="component" value="Unassembled WGS sequence"/>
</dbReference>
<reference evidence="1 2" key="1">
    <citation type="submission" date="2020-08" db="EMBL/GenBank/DDBJ databases">
        <title>Oceanospirillum sp. nov. isolated from marine sediment.</title>
        <authorList>
            <person name="Ji X."/>
        </authorList>
    </citation>
    <scope>NUCLEOTIDE SEQUENCE [LARGE SCALE GENOMIC DNA]</scope>
    <source>
        <strain evidence="1 2">D5</strain>
    </source>
</reference>
<comment type="caution">
    <text evidence="1">The sequence shown here is derived from an EMBL/GenBank/DDBJ whole genome shotgun (WGS) entry which is preliminary data.</text>
</comment>